<name>A0A2H5FLY4_9GAMM</name>
<organism evidence="1 2">
    <name type="scientific">Legionella sainthelensi</name>
    <dbReference type="NCBI Taxonomy" id="28087"/>
    <lineage>
        <taxon>Bacteria</taxon>
        <taxon>Pseudomonadati</taxon>
        <taxon>Pseudomonadota</taxon>
        <taxon>Gammaproteobacteria</taxon>
        <taxon>Legionellales</taxon>
        <taxon>Legionellaceae</taxon>
        <taxon>Legionella</taxon>
    </lineage>
</organism>
<dbReference type="Proteomes" id="UP000234343">
    <property type="component" value="Chromosome"/>
</dbReference>
<evidence type="ECO:0000313" key="1">
    <source>
        <dbReference type="EMBL" id="AUH72510.1"/>
    </source>
</evidence>
<dbReference type="KEGG" id="lsh:CAB17_10885"/>
<dbReference type="AlphaFoldDB" id="A0A2H5FLY4"/>
<evidence type="ECO:0000313" key="2">
    <source>
        <dbReference type="Proteomes" id="UP000234343"/>
    </source>
</evidence>
<dbReference type="EMBL" id="CP025491">
    <property type="protein sequence ID" value="AUH72510.1"/>
    <property type="molecule type" value="Genomic_DNA"/>
</dbReference>
<sequence>MWPKDQERITIPPNDNSAWLVNVLTLTTGNTHKIELGDFCQYQSDFEKLNEEHNDYAFFQEF</sequence>
<keyword evidence="2" id="KW-1185">Reference proteome</keyword>
<proteinExistence type="predicted"/>
<protein>
    <submittedName>
        <fullName evidence="1">Uncharacterized protein</fullName>
    </submittedName>
</protein>
<reference evidence="1 2" key="1">
    <citation type="submission" date="2017-12" db="EMBL/GenBank/DDBJ databases">
        <title>Legionella sainthelensi LA01-117, whole genome sequence of a clinical isolate from New Zealand.</title>
        <authorList>
            <person name="Cree S.L."/>
            <person name="Slow S."/>
            <person name="Kennedy M.A."/>
            <person name="Murdoch D.R."/>
            <person name="Biggs P.J."/>
            <person name="Anderson T."/>
        </authorList>
    </citation>
    <scope>NUCLEOTIDE SEQUENCE [LARGE SCALE GENOMIC DNA]</scope>
    <source>
        <strain evidence="1 2">LA01-117</strain>
    </source>
</reference>
<accession>A0A2H5FLY4</accession>
<gene>
    <name evidence="1" type="ORF">CAB17_10885</name>
</gene>